<gene>
    <name evidence="1" type="ORF">NDU88_006811</name>
</gene>
<reference evidence="1" key="1">
    <citation type="journal article" date="2022" name="bioRxiv">
        <title>Sequencing and chromosome-scale assembly of the giantPleurodeles waltlgenome.</title>
        <authorList>
            <person name="Brown T."/>
            <person name="Elewa A."/>
            <person name="Iarovenko S."/>
            <person name="Subramanian E."/>
            <person name="Araus A.J."/>
            <person name="Petzold A."/>
            <person name="Susuki M."/>
            <person name="Suzuki K.-i.T."/>
            <person name="Hayashi T."/>
            <person name="Toyoda A."/>
            <person name="Oliveira C."/>
            <person name="Osipova E."/>
            <person name="Leigh N.D."/>
            <person name="Simon A."/>
            <person name="Yun M.H."/>
        </authorList>
    </citation>
    <scope>NUCLEOTIDE SEQUENCE</scope>
    <source>
        <strain evidence="1">20211129_DDA</strain>
        <tissue evidence="1">Liver</tissue>
    </source>
</reference>
<dbReference type="Proteomes" id="UP001066276">
    <property type="component" value="Chromosome 2_1"/>
</dbReference>
<proteinExistence type="predicted"/>
<evidence type="ECO:0000313" key="2">
    <source>
        <dbReference type="Proteomes" id="UP001066276"/>
    </source>
</evidence>
<sequence length="139" mass="15383">MHRYESVWGTRTPLAPDVAFECLVPPRQEVHPGAGRVIPKIIDESGARSTSPSDIAQSFATYYVRLYDERLRPQMEREAPLPRLSLTERCGLDETIGLEEVVEAIANLAAGKSPGPDGFPVELYSKCSEILAPPLTRYV</sequence>
<accession>A0AAV7VQ68</accession>
<dbReference type="EMBL" id="JANPWB010000003">
    <property type="protein sequence ID" value="KAJ1203016.1"/>
    <property type="molecule type" value="Genomic_DNA"/>
</dbReference>
<name>A0AAV7VQ68_PLEWA</name>
<evidence type="ECO:0000313" key="1">
    <source>
        <dbReference type="EMBL" id="KAJ1203016.1"/>
    </source>
</evidence>
<dbReference type="AlphaFoldDB" id="A0AAV7VQ68"/>
<comment type="caution">
    <text evidence="1">The sequence shown here is derived from an EMBL/GenBank/DDBJ whole genome shotgun (WGS) entry which is preliminary data.</text>
</comment>
<keyword evidence="2" id="KW-1185">Reference proteome</keyword>
<protein>
    <recommendedName>
        <fullName evidence="3">Reverse transcriptase</fullName>
    </recommendedName>
</protein>
<organism evidence="1 2">
    <name type="scientific">Pleurodeles waltl</name>
    <name type="common">Iberian ribbed newt</name>
    <dbReference type="NCBI Taxonomy" id="8319"/>
    <lineage>
        <taxon>Eukaryota</taxon>
        <taxon>Metazoa</taxon>
        <taxon>Chordata</taxon>
        <taxon>Craniata</taxon>
        <taxon>Vertebrata</taxon>
        <taxon>Euteleostomi</taxon>
        <taxon>Amphibia</taxon>
        <taxon>Batrachia</taxon>
        <taxon>Caudata</taxon>
        <taxon>Salamandroidea</taxon>
        <taxon>Salamandridae</taxon>
        <taxon>Pleurodelinae</taxon>
        <taxon>Pleurodeles</taxon>
    </lineage>
</organism>
<evidence type="ECO:0008006" key="3">
    <source>
        <dbReference type="Google" id="ProtNLM"/>
    </source>
</evidence>